<dbReference type="Pfam" id="PF12698">
    <property type="entry name" value="ABC2_membrane_3"/>
    <property type="match status" value="1"/>
</dbReference>
<dbReference type="GO" id="GO:0140359">
    <property type="term" value="F:ABC-type transporter activity"/>
    <property type="evidence" value="ECO:0007669"/>
    <property type="project" value="InterPro"/>
</dbReference>
<dbReference type="PIRSF" id="PIRSF006648">
    <property type="entry name" value="DrrB"/>
    <property type="match status" value="1"/>
</dbReference>
<evidence type="ECO:0000256" key="5">
    <source>
        <dbReference type="ARBA" id="ARBA00023251"/>
    </source>
</evidence>
<comment type="similarity">
    <text evidence="6">Belongs to the ABC-2 integral membrane protein family.</text>
</comment>
<dbReference type="PANTHER" id="PTHR43027:SF2">
    <property type="entry name" value="TRANSPORT PERMEASE PROTEIN"/>
    <property type="match status" value="1"/>
</dbReference>
<reference evidence="8 9" key="1">
    <citation type="journal article" date="2012" name="Stand. Genomic Sci.">
        <title>Genome sequence of the ocean sediment bacterium Saccharomonospora marina type strain (XMU15(T)).</title>
        <authorList>
            <person name="Klenk H.P."/>
            <person name="Lu M."/>
            <person name="Lucas S."/>
            <person name="Lapidus A."/>
            <person name="Copeland A."/>
            <person name="Pitluck S."/>
            <person name="Goodwin L.A."/>
            <person name="Han C."/>
            <person name="Tapia R."/>
            <person name="Brambilla E.M."/>
            <person name="Potter G."/>
            <person name="Land M."/>
            <person name="Ivanova N."/>
            <person name="Rohde M."/>
            <person name="Goker M."/>
            <person name="Detter J.C."/>
            <person name="Li W.J."/>
            <person name="Kyrpides N.C."/>
            <person name="Woyke T."/>
        </authorList>
    </citation>
    <scope>NUCLEOTIDE SEQUENCE [LARGE SCALE GENOMIC DNA]</scope>
    <source>
        <strain evidence="8 9">XMU15</strain>
    </source>
</reference>
<keyword evidence="5" id="KW-0046">Antibiotic resistance</keyword>
<dbReference type="Proteomes" id="UP000004926">
    <property type="component" value="Chromosome"/>
</dbReference>
<comment type="subcellular location">
    <subcellularLocation>
        <location evidence="6">Cell membrane</location>
        <topology evidence="6">Multi-pass membrane protein</topology>
    </subcellularLocation>
    <subcellularLocation>
        <location evidence="1">Membrane</location>
        <topology evidence="1">Multi-pass membrane protein</topology>
    </subcellularLocation>
</comment>
<dbReference type="PRINTS" id="PR00164">
    <property type="entry name" value="ABC2TRNSPORT"/>
</dbReference>
<keyword evidence="9" id="KW-1185">Reference proteome</keyword>
<dbReference type="InterPro" id="IPR047817">
    <property type="entry name" value="ABC2_TM_bact-type"/>
</dbReference>
<keyword evidence="3 6" id="KW-1133">Transmembrane helix</keyword>
<dbReference type="OrthoDB" id="3217868at2"/>
<feature type="transmembrane region" description="Helical" evidence="6">
    <location>
        <begin position="133"/>
        <end position="157"/>
    </location>
</feature>
<feature type="transmembrane region" description="Helical" evidence="6">
    <location>
        <begin position="169"/>
        <end position="189"/>
    </location>
</feature>
<evidence type="ECO:0000256" key="6">
    <source>
        <dbReference type="RuleBase" id="RU361157"/>
    </source>
</evidence>
<keyword evidence="4 6" id="KW-0472">Membrane</keyword>
<keyword evidence="6" id="KW-0813">Transport</keyword>
<dbReference type="InterPro" id="IPR052902">
    <property type="entry name" value="ABC-2_transporter"/>
</dbReference>
<feature type="transmembrane region" description="Helical" evidence="6">
    <location>
        <begin position="222"/>
        <end position="244"/>
    </location>
</feature>
<dbReference type="RefSeq" id="WP_009153984.1">
    <property type="nucleotide sequence ID" value="NZ_CM001439.1"/>
</dbReference>
<keyword evidence="6" id="KW-1003">Cell membrane</keyword>
<dbReference type="InterPro" id="IPR000412">
    <property type="entry name" value="ABC_2_transport"/>
</dbReference>
<feature type="transmembrane region" description="Helical" evidence="6">
    <location>
        <begin position="102"/>
        <end position="127"/>
    </location>
</feature>
<dbReference type="AlphaFoldDB" id="H5WXJ6"/>
<organism evidence="8 9">
    <name type="scientific">Saccharomonospora marina XMU15</name>
    <dbReference type="NCBI Taxonomy" id="882083"/>
    <lineage>
        <taxon>Bacteria</taxon>
        <taxon>Bacillati</taxon>
        <taxon>Actinomycetota</taxon>
        <taxon>Actinomycetes</taxon>
        <taxon>Pseudonocardiales</taxon>
        <taxon>Pseudonocardiaceae</taxon>
        <taxon>Saccharomonospora</taxon>
    </lineage>
</organism>
<evidence type="ECO:0000313" key="8">
    <source>
        <dbReference type="EMBL" id="EHR50599.1"/>
    </source>
</evidence>
<accession>H5WXJ6</accession>
<dbReference type="GO" id="GO:0043190">
    <property type="term" value="C:ATP-binding cassette (ABC) transporter complex"/>
    <property type="evidence" value="ECO:0007669"/>
    <property type="project" value="InterPro"/>
</dbReference>
<dbReference type="PANTHER" id="PTHR43027">
    <property type="entry name" value="DOXORUBICIN RESISTANCE ABC TRANSPORTER PERMEASE PROTEIN DRRC-RELATED"/>
    <property type="match status" value="1"/>
</dbReference>
<dbReference type="GO" id="GO:0046677">
    <property type="term" value="P:response to antibiotic"/>
    <property type="evidence" value="ECO:0007669"/>
    <property type="project" value="UniProtKB-KW"/>
</dbReference>
<dbReference type="InterPro" id="IPR013525">
    <property type="entry name" value="ABC2_TM"/>
</dbReference>
<dbReference type="HOGENOM" id="CLU_039483_4_1_11"/>
<evidence type="ECO:0000256" key="1">
    <source>
        <dbReference type="ARBA" id="ARBA00004141"/>
    </source>
</evidence>
<dbReference type="eggNOG" id="COG0842">
    <property type="taxonomic scope" value="Bacteria"/>
</dbReference>
<protein>
    <recommendedName>
        <fullName evidence="6">Transport permease protein</fullName>
    </recommendedName>
</protein>
<evidence type="ECO:0000259" key="7">
    <source>
        <dbReference type="PROSITE" id="PS51012"/>
    </source>
</evidence>
<evidence type="ECO:0000313" key="9">
    <source>
        <dbReference type="Proteomes" id="UP000004926"/>
    </source>
</evidence>
<dbReference type="EMBL" id="CM001439">
    <property type="protein sequence ID" value="EHR50599.1"/>
    <property type="molecule type" value="Genomic_DNA"/>
</dbReference>
<name>H5WXJ6_9PSEU</name>
<proteinExistence type="inferred from homology"/>
<dbReference type="PROSITE" id="PS51012">
    <property type="entry name" value="ABC_TM2"/>
    <property type="match status" value="1"/>
</dbReference>
<evidence type="ECO:0000256" key="3">
    <source>
        <dbReference type="ARBA" id="ARBA00022989"/>
    </source>
</evidence>
<sequence>MTGYRALTATLLRSLVREPVGLFFSFIFAPFLVLVLGLIFDSGPDPAFGGRSFIEATLPAFPSLVLAITGVLLAPVGLLTLRESGALRRLRLTPLRPSTFVAADLTVNFVVGMTSMISALAVGWAVFGVTPSGNLVAVLAAAALGLVAFLALGYTLAGLYPSAGAATGIGNALMLVLMLSSGAFVPLATMPDGVQTVMNFSPVRHFANLIQGLWEGQPWSGLLLPTGILLSMVIVFGALGSLLFRWERA</sequence>
<evidence type="ECO:0000256" key="2">
    <source>
        <dbReference type="ARBA" id="ARBA00022692"/>
    </source>
</evidence>
<feature type="domain" description="ABC transmembrane type-2" evidence="7">
    <location>
        <begin position="20"/>
        <end position="247"/>
    </location>
</feature>
<keyword evidence="2 6" id="KW-0812">Transmembrane</keyword>
<feature type="transmembrane region" description="Helical" evidence="6">
    <location>
        <begin position="60"/>
        <end position="81"/>
    </location>
</feature>
<gene>
    <name evidence="8" type="ORF">SacmaDRAFT_2353</name>
</gene>
<evidence type="ECO:0000256" key="4">
    <source>
        <dbReference type="ARBA" id="ARBA00023136"/>
    </source>
</evidence>
<dbReference type="STRING" id="882083.SacmaDRAFT_2353"/>
<feature type="transmembrane region" description="Helical" evidence="6">
    <location>
        <begin position="20"/>
        <end position="40"/>
    </location>
</feature>